<keyword evidence="3" id="KW-1185">Reference proteome</keyword>
<accession>A0A2T4AIG4</accession>
<proteinExistence type="predicted"/>
<dbReference type="AlphaFoldDB" id="A0A2T4AIG4"/>
<dbReference type="EMBL" id="KZ679678">
    <property type="protein sequence ID" value="PTB56884.1"/>
    <property type="molecule type" value="Genomic_DNA"/>
</dbReference>
<sequence>MEVKVGGFAGCVCTCTRTLQVPRRCTRGRPMQAHVQSTRCMCSICTESLVHLTYMHVRNRDLISLPHDSCSSKSSGSRNRFFGGAVDVDAAFCFTATRLSGGRRSEIQRSRGLFLRSEFSLLQAIHIDVPVIVLYFVLVLKNASRNICAGRAWLRHPPSSHPPSPGYNKPWQPSHRTPVPGTHIAAVTFDPCADAFHRHEGEQASSRRHLPGGPPHNVAARPFCRL</sequence>
<feature type="region of interest" description="Disordered" evidence="1">
    <location>
        <begin position="158"/>
        <end position="177"/>
    </location>
</feature>
<protein>
    <submittedName>
        <fullName evidence="2">Uncharacterized protein</fullName>
    </submittedName>
</protein>
<name>A0A2T4AIG4_TRIHA</name>
<gene>
    <name evidence="2" type="ORF">M431DRAFT_388455</name>
</gene>
<reference evidence="2 3" key="1">
    <citation type="submission" date="2016-07" db="EMBL/GenBank/DDBJ databases">
        <title>Multiple horizontal gene transfer events from other fungi enriched the ability of initially mycotrophic Trichoderma (Ascomycota) to feed on dead plant biomass.</title>
        <authorList>
            <consortium name="DOE Joint Genome Institute"/>
            <person name="Aerts A."/>
            <person name="Atanasova L."/>
            <person name="Chenthamara K."/>
            <person name="Zhang J."/>
            <person name="Grujic M."/>
            <person name="Henrissat B."/>
            <person name="Kuo A."/>
            <person name="Salamov A."/>
            <person name="Lipzen A."/>
            <person name="Labutti K."/>
            <person name="Barry K."/>
            <person name="Miao Y."/>
            <person name="Rahimi M.J."/>
            <person name="Shen Q."/>
            <person name="Grigoriev I.V."/>
            <person name="Kubicek C.P."/>
            <person name="Druzhinina I.S."/>
        </authorList>
    </citation>
    <scope>NUCLEOTIDE SEQUENCE [LARGE SCALE GENOMIC DNA]</scope>
    <source>
        <strain evidence="2 3">CBS 226.95</strain>
    </source>
</reference>
<organism evidence="2 3">
    <name type="scientific">Trichoderma harzianum CBS 226.95</name>
    <dbReference type="NCBI Taxonomy" id="983964"/>
    <lineage>
        <taxon>Eukaryota</taxon>
        <taxon>Fungi</taxon>
        <taxon>Dikarya</taxon>
        <taxon>Ascomycota</taxon>
        <taxon>Pezizomycotina</taxon>
        <taxon>Sordariomycetes</taxon>
        <taxon>Hypocreomycetidae</taxon>
        <taxon>Hypocreales</taxon>
        <taxon>Hypocreaceae</taxon>
        <taxon>Trichoderma</taxon>
    </lineage>
</organism>
<evidence type="ECO:0000313" key="3">
    <source>
        <dbReference type="Proteomes" id="UP000241690"/>
    </source>
</evidence>
<evidence type="ECO:0000313" key="2">
    <source>
        <dbReference type="EMBL" id="PTB56884.1"/>
    </source>
</evidence>
<evidence type="ECO:0000256" key="1">
    <source>
        <dbReference type="SAM" id="MobiDB-lite"/>
    </source>
</evidence>
<dbReference type="RefSeq" id="XP_024776561.1">
    <property type="nucleotide sequence ID" value="XM_024914768.1"/>
</dbReference>
<dbReference type="GeneID" id="36623334"/>
<dbReference type="Proteomes" id="UP000241690">
    <property type="component" value="Unassembled WGS sequence"/>
</dbReference>